<keyword evidence="4 7" id="KW-0812">Transmembrane</keyword>
<keyword evidence="2" id="KW-0813">Transport</keyword>
<evidence type="ECO:0000256" key="2">
    <source>
        <dbReference type="ARBA" id="ARBA00022448"/>
    </source>
</evidence>
<keyword evidence="3" id="KW-1003">Cell membrane</keyword>
<dbReference type="Gene3D" id="1.20.1250.20">
    <property type="entry name" value="MFS general substrate transporter like domains"/>
    <property type="match status" value="1"/>
</dbReference>
<feature type="transmembrane region" description="Helical" evidence="7">
    <location>
        <begin position="160"/>
        <end position="181"/>
    </location>
</feature>
<feature type="transmembrane region" description="Helical" evidence="7">
    <location>
        <begin position="36"/>
        <end position="61"/>
    </location>
</feature>
<evidence type="ECO:0000256" key="7">
    <source>
        <dbReference type="SAM" id="Phobius"/>
    </source>
</evidence>
<keyword evidence="6 7" id="KW-0472">Membrane</keyword>
<evidence type="ECO:0000313" key="9">
    <source>
        <dbReference type="EMBL" id="GAA0719976.1"/>
    </source>
</evidence>
<feature type="transmembrane region" description="Helical" evidence="7">
    <location>
        <begin position="299"/>
        <end position="324"/>
    </location>
</feature>
<evidence type="ECO:0000259" key="8">
    <source>
        <dbReference type="PROSITE" id="PS50850"/>
    </source>
</evidence>
<dbReference type="EMBL" id="BAAACF010000001">
    <property type="protein sequence ID" value="GAA0719976.1"/>
    <property type="molecule type" value="Genomic_DNA"/>
</dbReference>
<dbReference type="InterPro" id="IPR011701">
    <property type="entry name" value="MFS"/>
</dbReference>
<dbReference type="SUPFAM" id="SSF103473">
    <property type="entry name" value="MFS general substrate transporter"/>
    <property type="match status" value="1"/>
</dbReference>
<feature type="transmembrane region" description="Helical" evidence="7">
    <location>
        <begin position="94"/>
        <end position="112"/>
    </location>
</feature>
<feature type="transmembrane region" description="Helical" evidence="7">
    <location>
        <begin position="389"/>
        <end position="409"/>
    </location>
</feature>
<dbReference type="PROSITE" id="PS50850">
    <property type="entry name" value="MFS"/>
    <property type="match status" value="1"/>
</dbReference>
<feature type="transmembrane region" description="Helical" evidence="7">
    <location>
        <begin position="68"/>
        <end position="88"/>
    </location>
</feature>
<feature type="domain" description="Major facilitator superfamily (MFS) profile" evidence="8">
    <location>
        <begin position="3"/>
        <end position="414"/>
    </location>
</feature>
<dbReference type="Pfam" id="PF07690">
    <property type="entry name" value="MFS_1"/>
    <property type="match status" value="1"/>
</dbReference>
<dbReference type="CDD" id="cd06173">
    <property type="entry name" value="MFS_MefA_like"/>
    <property type="match status" value="1"/>
</dbReference>
<feature type="transmembrane region" description="Helical" evidence="7">
    <location>
        <begin position="12"/>
        <end position="30"/>
    </location>
</feature>
<dbReference type="InterPro" id="IPR036259">
    <property type="entry name" value="MFS_trans_sf"/>
</dbReference>
<evidence type="ECO:0000313" key="10">
    <source>
        <dbReference type="Proteomes" id="UP001500339"/>
    </source>
</evidence>
<comment type="subcellular location">
    <subcellularLocation>
        <location evidence="1">Cell membrane</location>
        <topology evidence="1">Multi-pass membrane protein</topology>
    </subcellularLocation>
</comment>
<feature type="transmembrane region" description="Helical" evidence="7">
    <location>
        <begin position="336"/>
        <end position="359"/>
    </location>
</feature>
<evidence type="ECO:0000256" key="3">
    <source>
        <dbReference type="ARBA" id="ARBA00022475"/>
    </source>
</evidence>
<protein>
    <submittedName>
        <fullName evidence="9">MFS transporter</fullName>
    </submittedName>
</protein>
<comment type="caution">
    <text evidence="9">The sequence shown here is derived from an EMBL/GenBank/DDBJ whole genome shotgun (WGS) entry which is preliminary data.</text>
</comment>
<evidence type="ECO:0000256" key="6">
    <source>
        <dbReference type="ARBA" id="ARBA00023136"/>
    </source>
</evidence>
<dbReference type="PANTHER" id="PTHR43266:SF2">
    <property type="entry name" value="MAJOR FACILITATOR SUPERFAMILY (MFS) PROFILE DOMAIN-CONTAINING PROTEIN"/>
    <property type="match status" value="1"/>
</dbReference>
<keyword evidence="5 7" id="KW-1133">Transmembrane helix</keyword>
<name>A0ABP3TXH2_9CLOT</name>
<evidence type="ECO:0000256" key="5">
    <source>
        <dbReference type="ARBA" id="ARBA00022989"/>
    </source>
</evidence>
<feature type="transmembrane region" description="Helical" evidence="7">
    <location>
        <begin position="214"/>
        <end position="235"/>
    </location>
</feature>
<evidence type="ECO:0000256" key="1">
    <source>
        <dbReference type="ARBA" id="ARBA00004651"/>
    </source>
</evidence>
<gene>
    <name evidence="9" type="ORF">GCM10008905_08670</name>
</gene>
<feature type="transmembrane region" description="Helical" evidence="7">
    <location>
        <begin position="275"/>
        <end position="293"/>
    </location>
</feature>
<dbReference type="InterPro" id="IPR020846">
    <property type="entry name" value="MFS_dom"/>
</dbReference>
<dbReference type="Proteomes" id="UP001500339">
    <property type="component" value="Unassembled WGS sequence"/>
</dbReference>
<dbReference type="PANTHER" id="PTHR43266">
    <property type="entry name" value="MACROLIDE-EFFLUX PROTEIN"/>
    <property type="match status" value="1"/>
</dbReference>
<feature type="transmembrane region" description="Helical" evidence="7">
    <location>
        <begin position="247"/>
        <end position="268"/>
    </location>
</feature>
<accession>A0ABP3TXH2</accession>
<evidence type="ECO:0000256" key="4">
    <source>
        <dbReference type="ARBA" id="ARBA00022692"/>
    </source>
</evidence>
<proteinExistence type="predicted"/>
<keyword evidence="10" id="KW-1185">Reference proteome</keyword>
<feature type="transmembrane region" description="Helical" evidence="7">
    <location>
        <begin position="132"/>
        <end position="154"/>
    </location>
</feature>
<organism evidence="9 10">
    <name type="scientific">Clostridium malenominatum</name>
    <dbReference type="NCBI Taxonomy" id="1539"/>
    <lineage>
        <taxon>Bacteria</taxon>
        <taxon>Bacillati</taxon>
        <taxon>Bacillota</taxon>
        <taxon>Clostridia</taxon>
        <taxon>Eubacteriales</taxon>
        <taxon>Clostridiaceae</taxon>
        <taxon>Clostridium</taxon>
    </lineage>
</organism>
<reference evidence="10" key="1">
    <citation type="journal article" date="2019" name="Int. J. Syst. Evol. Microbiol.">
        <title>The Global Catalogue of Microorganisms (GCM) 10K type strain sequencing project: providing services to taxonomists for standard genome sequencing and annotation.</title>
        <authorList>
            <consortium name="The Broad Institute Genomics Platform"/>
            <consortium name="The Broad Institute Genome Sequencing Center for Infectious Disease"/>
            <person name="Wu L."/>
            <person name="Ma J."/>
        </authorList>
    </citation>
    <scope>NUCLEOTIDE SEQUENCE [LARGE SCALE GENOMIC DNA]</scope>
    <source>
        <strain evidence="10">JCM 1405</strain>
    </source>
</reference>
<sequence>MKKFMTIWIGELISSIGSGMTAFAVSVYVYQLTGSATLVSVAALVAFLPTILLSPVGGILADRYDRRLMMIIGDSFSMIGLLYIFICIQTGNGGVMPIFIGVAISSVFVSLLEPAYRATVTDLLSEEEYARASGLVQIAANSKYLISPVIAGLILSVADIRVILIIDMATFFVTVFTIAAVRKSIQTVKPNKDNFNFLKEFKEGTKSITSNKGVMSLVVLMAFMCFFIAFIQTLMTPMVLSFADERTLGIMESVSAVGMLVGSVAIGILNIKKNYSRILGVSLIAAGIFMALTGTTTSIWLIVVFCILFFTALPFINTCADVLIRISIPNDVQGRAWGMISILTQIGFVLAYAVCGVLADYVFGPMLMQDGILAGSIGRIIGTGEGRGIGLMLIIAGIVMVTFAFIFGFSKSIREMERSDLNELVNS</sequence>